<gene>
    <name evidence="3" type="ORF">BA92_00100</name>
    <name evidence="2" type="ORF">IE90_09155</name>
</gene>
<dbReference type="Proteomes" id="UP000031980">
    <property type="component" value="Unassembled WGS sequence"/>
</dbReference>
<dbReference type="EMBL" id="JPIT01000030">
    <property type="protein sequence ID" value="KIO44234.1"/>
    <property type="molecule type" value="Genomic_DNA"/>
</dbReference>
<name>A0A0C3MLJ5_9PORP</name>
<evidence type="ECO:0000313" key="3">
    <source>
        <dbReference type="EMBL" id="KIO47603.1"/>
    </source>
</evidence>
<protein>
    <submittedName>
        <fullName evidence="3">Uncharacterized protein</fullName>
    </submittedName>
</protein>
<keyword evidence="5" id="KW-1185">Reference proteome</keyword>
<proteinExistence type="predicted"/>
<feature type="transmembrane region" description="Helical" evidence="1">
    <location>
        <begin position="45"/>
        <end position="66"/>
    </location>
</feature>
<keyword evidence="1" id="KW-0472">Membrane</keyword>
<dbReference type="RefSeq" id="WP_041503552.1">
    <property type="nucleotide sequence ID" value="NZ_JPIT01000030.1"/>
</dbReference>
<reference evidence="3 5" key="1">
    <citation type="submission" date="2014-07" db="EMBL/GenBank/DDBJ databases">
        <title>Porphyromonadaceae bacterium OUH 308042 = ATCC BAA-2681 = DSM 28342 draft genome.</title>
        <authorList>
            <person name="Sydenham T.V."/>
            <person name="Hasman H."/>
            <person name="Justensen U.S."/>
        </authorList>
    </citation>
    <scope>NUCLEOTIDE SEQUENCE [LARGE SCALE GENOMIC DNA]</scope>
    <source>
        <strain evidence="3 5">OUH 308042</strain>
    </source>
</reference>
<keyword evidence="1" id="KW-1133">Transmembrane helix</keyword>
<evidence type="ECO:0000313" key="5">
    <source>
        <dbReference type="Proteomes" id="UP000031980"/>
    </source>
</evidence>
<sequence length="88" mass="10274">MKKEDESPNNAILHCQKKLQRIRAFIYILILIAIVRIAMMDFNGVSTRMCIDVAVMLFIIGLTLVCEKNVRRKLKQAIRHAEEEEERC</sequence>
<accession>A0A0C3MLJ5</accession>
<reference evidence="2 4" key="2">
    <citation type="submission" date="2014-07" db="EMBL/GenBank/DDBJ databases">
        <title>Porphyromonadaceae bacterium OUH 334697 = ATCC BAA-2682 = DSM 28341 draft genome.</title>
        <authorList>
            <person name="Sydenham T.V."/>
            <person name="Hasman H."/>
            <person name="Justesen U.S."/>
        </authorList>
    </citation>
    <scope>NUCLEOTIDE SEQUENCE [LARGE SCALE GENOMIC DNA]</scope>
    <source>
        <strain evidence="2 4">OUH 334697</strain>
    </source>
</reference>
<organism evidence="3 5">
    <name type="scientific">Sanguibacteroides justesenii</name>
    <dbReference type="NCBI Taxonomy" id="1547597"/>
    <lineage>
        <taxon>Bacteria</taxon>
        <taxon>Pseudomonadati</taxon>
        <taxon>Bacteroidota</taxon>
        <taxon>Bacteroidia</taxon>
        <taxon>Bacteroidales</taxon>
        <taxon>Porphyromonadaceae</taxon>
        <taxon>Sanguibacteroides</taxon>
    </lineage>
</organism>
<feature type="transmembrane region" description="Helical" evidence="1">
    <location>
        <begin position="21"/>
        <end position="39"/>
    </location>
</feature>
<evidence type="ECO:0000256" key="1">
    <source>
        <dbReference type="SAM" id="Phobius"/>
    </source>
</evidence>
<dbReference type="Proteomes" id="UP000031937">
    <property type="component" value="Unassembled WGS sequence"/>
</dbReference>
<dbReference type="EMBL" id="JPIU01000012">
    <property type="protein sequence ID" value="KIO47603.1"/>
    <property type="molecule type" value="Genomic_DNA"/>
</dbReference>
<evidence type="ECO:0000313" key="2">
    <source>
        <dbReference type="EMBL" id="KIO44234.1"/>
    </source>
</evidence>
<keyword evidence="1" id="KW-0812">Transmembrane</keyword>
<comment type="caution">
    <text evidence="3">The sequence shown here is derived from an EMBL/GenBank/DDBJ whole genome shotgun (WGS) entry which is preliminary data.</text>
</comment>
<evidence type="ECO:0000313" key="4">
    <source>
        <dbReference type="Proteomes" id="UP000031937"/>
    </source>
</evidence>
<dbReference type="AlphaFoldDB" id="A0A0C3MLJ5"/>